<comment type="caution">
    <text evidence="12">The sequence shown here is derived from an EMBL/GenBank/DDBJ whole genome shotgun (WGS) entry which is preliminary data.</text>
</comment>
<evidence type="ECO:0000256" key="8">
    <source>
        <dbReference type="SAM" id="Phobius"/>
    </source>
</evidence>
<dbReference type="InterPro" id="IPR044751">
    <property type="entry name" value="Ion_transp-like_CBS"/>
</dbReference>
<evidence type="ECO:0000256" key="1">
    <source>
        <dbReference type="ARBA" id="ARBA00004141"/>
    </source>
</evidence>
<keyword evidence="6" id="KW-0129">CBS domain</keyword>
<dbReference type="GO" id="GO:0030026">
    <property type="term" value="P:intracellular manganese ion homeostasis"/>
    <property type="evidence" value="ECO:0007669"/>
    <property type="project" value="TreeGrafter"/>
</dbReference>
<dbReference type="InterPro" id="IPR045095">
    <property type="entry name" value="ACDP"/>
</dbReference>
<feature type="chain" id="PRO_5040359845" evidence="9">
    <location>
        <begin position="30"/>
        <end position="551"/>
    </location>
</feature>
<evidence type="ECO:0000256" key="4">
    <source>
        <dbReference type="ARBA" id="ARBA00022989"/>
    </source>
</evidence>
<keyword evidence="4 7" id="KW-1133">Transmembrane helix</keyword>
<evidence type="ECO:0000256" key="5">
    <source>
        <dbReference type="ARBA" id="ARBA00023136"/>
    </source>
</evidence>
<feature type="transmembrane region" description="Helical" evidence="8">
    <location>
        <begin position="52"/>
        <end position="77"/>
    </location>
</feature>
<dbReference type="Pfam" id="PF01595">
    <property type="entry name" value="CNNM"/>
    <property type="match status" value="1"/>
</dbReference>
<dbReference type="OrthoDB" id="5353557at2759"/>
<name>A0A9N9BEH1_9GLOM</name>
<evidence type="ECO:0000259" key="11">
    <source>
        <dbReference type="PROSITE" id="PS51846"/>
    </source>
</evidence>
<dbReference type="EMBL" id="CAJVPJ010000858">
    <property type="protein sequence ID" value="CAG8561016.1"/>
    <property type="molecule type" value="Genomic_DNA"/>
</dbReference>
<dbReference type="CDD" id="cd04590">
    <property type="entry name" value="CBS_pair_CorC_HlyC_assoc"/>
    <property type="match status" value="1"/>
</dbReference>
<organism evidence="12 13">
    <name type="scientific">Paraglomus occultum</name>
    <dbReference type="NCBI Taxonomy" id="144539"/>
    <lineage>
        <taxon>Eukaryota</taxon>
        <taxon>Fungi</taxon>
        <taxon>Fungi incertae sedis</taxon>
        <taxon>Mucoromycota</taxon>
        <taxon>Glomeromycotina</taxon>
        <taxon>Glomeromycetes</taxon>
        <taxon>Paraglomerales</taxon>
        <taxon>Paraglomeraceae</taxon>
        <taxon>Paraglomus</taxon>
    </lineage>
</organism>
<dbReference type="InterPro" id="IPR046342">
    <property type="entry name" value="CBS_dom_sf"/>
</dbReference>
<gene>
    <name evidence="12" type="ORF">POCULU_LOCUS5509</name>
</gene>
<dbReference type="Gene3D" id="3.10.580.10">
    <property type="entry name" value="CBS-domain"/>
    <property type="match status" value="1"/>
</dbReference>
<proteinExistence type="predicted"/>
<evidence type="ECO:0000313" key="13">
    <source>
        <dbReference type="Proteomes" id="UP000789572"/>
    </source>
</evidence>
<keyword evidence="3" id="KW-0677">Repeat</keyword>
<dbReference type="GO" id="GO:0016020">
    <property type="term" value="C:membrane"/>
    <property type="evidence" value="ECO:0007669"/>
    <property type="project" value="UniProtKB-SubCell"/>
</dbReference>
<sequence>MHLRTPYSSLRLLIILTSILLPLPGLSTAINERHVPDSSEPPLEEEMSMTAFGWKVITITTLVLLGGVFAGLTIGLMGMDETNLQVLIVSGKVSEQKHAEKVLALLQRGKHWVLVTLLLSNVIVNETLPIIMDSVFGGGWPAVLMSTALIVLFGEIIPQAFCVRYGLVIGANCARFVLLLMYLLYPIARPIAELLDYCLGEHRGTIYRKPELKTFVSLHKHEGIGSLTEDEVTMIGSVLELSEKPVSVLVTPLENLYILSADHILDQKTVDEILSAGYSRIPVYEPPNPTNFIGMLLVKKLINYDFRQASPVRDFPLCSLPETAPTTSCLDILKFFQEGRSHMVVVSEDPGGEGGAIGVVTLEDIIEELIGEQIIDETDVYVDGRSKIKVIRQPPHQMRSRLYPYVPRQNVNALSPTDSTLVHITPTISITHPDTANQRRNCVPNVYLDSRSPRQSAYSGSRSPRQYAYNVLNASARNKKSRPMLPKSFTSEEYTIKPDSYGTTDDHASKLSFNGMYDTKGNGQGDKGSNYTVMKEASFGVTEGSPLLGNK</sequence>
<dbReference type="AlphaFoldDB" id="A0A9N9BEH1"/>
<feature type="transmembrane region" description="Helical" evidence="8">
    <location>
        <begin position="138"/>
        <end position="158"/>
    </location>
</feature>
<evidence type="ECO:0000256" key="7">
    <source>
        <dbReference type="PROSITE-ProRule" id="PRU01193"/>
    </source>
</evidence>
<protein>
    <submittedName>
        <fullName evidence="12">5864_t:CDS:1</fullName>
    </submittedName>
</protein>
<feature type="transmembrane region" description="Helical" evidence="8">
    <location>
        <begin position="165"/>
        <end position="185"/>
    </location>
</feature>
<feature type="signal peptide" evidence="9">
    <location>
        <begin position="1"/>
        <end position="29"/>
    </location>
</feature>
<evidence type="ECO:0000256" key="2">
    <source>
        <dbReference type="ARBA" id="ARBA00022692"/>
    </source>
</evidence>
<accession>A0A9N9BEH1</accession>
<evidence type="ECO:0000313" key="12">
    <source>
        <dbReference type="EMBL" id="CAG8561016.1"/>
    </source>
</evidence>
<dbReference type="InterPro" id="IPR002550">
    <property type="entry name" value="CNNM"/>
</dbReference>
<dbReference type="SUPFAM" id="SSF54631">
    <property type="entry name" value="CBS-domain pair"/>
    <property type="match status" value="1"/>
</dbReference>
<evidence type="ECO:0000256" key="3">
    <source>
        <dbReference type="ARBA" id="ARBA00022737"/>
    </source>
</evidence>
<dbReference type="PANTHER" id="PTHR12064:SF97">
    <property type="entry name" value="METAL TRANSPORTER CNNM-5"/>
    <property type="match status" value="1"/>
</dbReference>
<dbReference type="PROSITE" id="PS51846">
    <property type="entry name" value="CNNM"/>
    <property type="match status" value="1"/>
</dbReference>
<keyword evidence="2 7" id="KW-0812">Transmembrane</keyword>
<keyword evidence="9" id="KW-0732">Signal</keyword>
<feature type="domain" description="CBS" evidence="10">
    <location>
        <begin position="309"/>
        <end position="377"/>
    </location>
</feature>
<dbReference type="FunFam" id="3.10.580.10:FF:000006">
    <property type="entry name" value="DUF21 and CBS domain protein"/>
    <property type="match status" value="1"/>
</dbReference>
<keyword evidence="13" id="KW-1185">Reference proteome</keyword>
<keyword evidence="5 7" id="KW-0472">Membrane</keyword>
<dbReference type="InterPro" id="IPR000644">
    <property type="entry name" value="CBS_dom"/>
</dbReference>
<evidence type="ECO:0000256" key="9">
    <source>
        <dbReference type="SAM" id="SignalP"/>
    </source>
</evidence>
<dbReference type="PROSITE" id="PS51371">
    <property type="entry name" value="CBS"/>
    <property type="match status" value="1"/>
</dbReference>
<dbReference type="GO" id="GO:0005737">
    <property type="term" value="C:cytoplasm"/>
    <property type="evidence" value="ECO:0007669"/>
    <property type="project" value="TreeGrafter"/>
</dbReference>
<reference evidence="12" key="1">
    <citation type="submission" date="2021-06" db="EMBL/GenBank/DDBJ databases">
        <authorList>
            <person name="Kallberg Y."/>
            <person name="Tangrot J."/>
            <person name="Rosling A."/>
        </authorList>
    </citation>
    <scope>NUCLEOTIDE SEQUENCE</scope>
    <source>
        <strain evidence="12">IA702</strain>
    </source>
</reference>
<feature type="transmembrane region" description="Helical" evidence="8">
    <location>
        <begin position="111"/>
        <end position="132"/>
    </location>
</feature>
<dbReference type="GO" id="GO:0010960">
    <property type="term" value="P:magnesium ion homeostasis"/>
    <property type="evidence" value="ECO:0007669"/>
    <property type="project" value="InterPro"/>
</dbReference>
<dbReference type="PANTHER" id="PTHR12064">
    <property type="entry name" value="METAL TRANSPORTER CNNM"/>
    <property type="match status" value="1"/>
</dbReference>
<dbReference type="Pfam" id="PF00571">
    <property type="entry name" value="CBS"/>
    <property type="match status" value="1"/>
</dbReference>
<evidence type="ECO:0000259" key="10">
    <source>
        <dbReference type="PROSITE" id="PS51371"/>
    </source>
</evidence>
<dbReference type="Proteomes" id="UP000789572">
    <property type="component" value="Unassembled WGS sequence"/>
</dbReference>
<comment type="subcellular location">
    <subcellularLocation>
        <location evidence="1">Membrane</location>
        <topology evidence="1">Multi-pass membrane protein</topology>
    </subcellularLocation>
</comment>
<evidence type="ECO:0000256" key="6">
    <source>
        <dbReference type="PROSITE-ProRule" id="PRU00703"/>
    </source>
</evidence>
<feature type="domain" description="CNNM transmembrane" evidence="11">
    <location>
        <begin position="48"/>
        <end position="231"/>
    </location>
</feature>